<keyword evidence="8" id="KW-0902">Two-component regulatory system</keyword>
<dbReference type="PANTHER" id="PTHR44936">
    <property type="entry name" value="SENSOR PROTEIN CREC"/>
    <property type="match status" value="1"/>
</dbReference>
<dbReference type="InterPro" id="IPR003594">
    <property type="entry name" value="HATPase_dom"/>
</dbReference>
<dbReference type="InterPro" id="IPR003661">
    <property type="entry name" value="HisK_dim/P_dom"/>
</dbReference>
<dbReference type="Gene3D" id="1.10.287.130">
    <property type="match status" value="1"/>
</dbReference>
<comment type="subcellular location">
    <subcellularLocation>
        <location evidence="2">Cell membrane</location>
        <topology evidence="2">Multi-pass membrane protein</topology>
    </subcellularLocation>
</comment>
<feature type="domain" description="Histidine kinase" evidence="11">
    <location>
        <begin position="140"/>
        <end position="358"/>
    </location>
</feature>
<reference evidence="12" key="1">
    <citation type="submission" date="2021-02" db="EMBL/GenBank/DDBJ databases">
        <title>Phycicoccus sp. MQZ13P-5T, whole genome shotgun sequence.</title>
        <authorList>
            <person name="Tuo L."/>
        </authorList>
    </citation>
    <scope>NUCLEOTIDE SEQUENCE</scope>
    <source>
        <strain evidence="12">MQZ13P-5</strain>
    </source>
</reference>
<feature type="transmembrane region" description="Helical" evidence="10">
    <location>
        <begin position="90"/>
        <end position="110"/>
    </location>
</feature>
<evidence type="ECO:0000313" key="13">
    <source>
        <dbReference type="Proteomes" id="UP001430172"/>
    </source>
</evidence>
<keyword evidence="5" id="KW-0597">Phosphoprotein</keyword>
<dbReference type="Gene3D" id="3.30.565.10">
    <property type="entry name" value="Histidine kinase-like ATPase, C-terminal domain"/>
    <property type="match status" value="1"/>
</dbReference>
<dbReference type="SUPFAM" id="SSF47384">
    <property type="entry name" value="Homodimeric domain of signal transducing histidine kinase"/>
    <property type="match status" value="1"/>
</dbReference>
<keyword evidence="6" id="KW-0808">Transferase</keyword>
<keyword evidence="13" id="KW-1185">Reference proteome</keyword>
<feature type="transmembrane region" description="Helical" evidence="10">
    <location>
        <begin position="12"/>
        <end position="34"/>
    </location>
</feature>
<dbReference type="PANTHER" id="PTHR44936:SF9">
    <property type="entry name" value="SENSOR PROTEIN CREC"/>
    <property type="match status" value="1"/>
</dbReference>
<feature type="transmembrane region" description="Helical" evidence="10">
    <location>
        <begin position="40"/>
        <end position="57"/>
    </location>
</feature>
<dbReference type="Pfam" id="PF00512">
    <property type="entry name" value="HisKA"/>
    <property type="match status" value="1"/>
</dbReference>
<evidence type="ECO:0000256" key="8">
    <source>
        <dbReference type="ARBA" id="ARBA00023012"/>
    </source>
</evidence>
<evidence type="ECO:0000259" key="11">
    <source>
        <dbReference type="PROSITE" id="PS50109"/>
    </source>
</evidence>
<keyword evidence="4" id="KW-1003">Cell membrane</keyword>
<organism evidence="12 13">
    <name type="scientific">Phycicoccus sonneratiae</name>
    <dbReference type="NCBI Taxonomy" id="2807628"/>
    <lineage>
        <taxon>Bacteria</taxon>
        <taxon>Bacillati</taxon>
        <taxon>Actinomycetota</taxon>
        <taxon>Actinomycetes</taxon>
        <taxon>Micrococcales</taxon>
        <taxon>Intrasporangiaceae</taxon>
        <taxon>Phycicoccus</taxon>
    </lineage>
</organism>
<dbReference type="InterPro" id="IPR004358">
    <property type="entry name" value="Sig_transdc_His_kin-like_C"/>
</dbReference>
<dbReference type="InterPro" id="IPR036890">
    <property type="entry name" value="HATPase_C_sf"/>
</dbReference>
<name>A0ABS2CJF0_9MICO</name>
<dbReference type="Pfam" id="PF02518">
    <property type="entry name" value="HATPase_c"/>
    <property type="match status" value="1"/>
</dbReference>
<feature type="transmembrane region" description="Helical" evidence="10">
    <location>
        <begin position="64"/>
        <end position="84"/>
    </location>
</feature>
<evidence type="ECO:0000256" key="9">
    <source>
        <dbReference type="ARBA" id="ARBA00023026"/>
    </source>
</evidence>
<comment type="caution">
    <text evidence="12">The sequence shown here is derived from an EMBL/GenBank/DDBJ whole genome shotgun (WGS) entry which is preliminary data.</text>
</comment>
<keyword evidence="10" id="KW-0812">Transmembrane</keyword>
<evidence type="ECO:0000256" key="5">
    <source>
        <dbReference type="ARBA" id="ARBA00022553"/>
    </source>
</evidence>
<dbReference type="InterPro" id="IPR050980">
    <property type="entry name" value="2C_sensor_his_kinase"/>
</dbReference>
<evidence type="ECO:0000256" key="3">
    <source>
        <dbReference type="ARBA" id="ARBA00012438"/>
    </source>
</evidence>
<dbReference type="SMART" id="SM00387">
    <property type="entry name" value="HATPase_c"/>
    <property type="match status" value="1"/>
</dbReference>
<gene>
    <name evidence="12" type="ORF">JQN70_06410</name>
</gene>
<dbReference type="InterPro" id="IPR005467">
    <property type="entry name" value="His_kinase_dom"/>
</dbReference>
<keyword evidence="10" id="KW-1133">Transmembrane helix</keyword>
<accession>A0ABS2CJF0</accession>
<keyword evidence="10" id="KW-0472">Membrane</keyword>
<dbReference type="PROSITE" id="PS50109">
    <property type="entry name" value="HIS_KIN"/>
    <property type="match status" value="1"/>
</dbReference>
<proteinExistence type="predicted"/>
<dbReference type="GO" id="GO:0016301">
    <property type="term" value="F:kinase activity"/>
    <property type="evidence" value="ECO:0007669"/>
    <property type="project" value="UniProtKB-KW"/>
</dbReference>
<dbReference type="InterPro" id="IPR036097">
    <property type="entry name" value="HisK_dim/P_sf"/>
</dbReference>
<dbReference type="SMART" id="SM00388">
    <property type="entry name" value="HisKA"/>
    <property type="match status" value="1"/>
</dbReference>
<protein>
    <recommendedName>
        <fullName evidence="3">histidine kinase</fullName>
        <ecNumber evidence="3">2.7.13.3</ecNumber>
    </recommendedName>
</protein>
<evidence type="ECO:0000256" key="1">
    <source>
        <dbReference type="ARBA" id="ARBA00000085"/>
    </source>
</evidence>
<evidence type="ECO:0000313" key="12">
    <source>
        <dbReference type="EMBL" id="MBM6400009.1"/>
    </source>
</evidence>
<keyword evidence="9" id="KW-0843">Virulence</keyword>
<keyword evidence="7 12" id="KW-0418">Kinase</keyword>
<evidence type="ECO:0000256" key="2">
    <source>
        <dbReference type="ARBA" id="ARBA00004651"/>
    </source>
</evidence>
<comment type="catalytic activity">
    <reaction evidence="1">
        <text>ATP + protein L-histidine = ADP + protein N-phospho-L-histidine.</text>
        <dbReference type="EC" id="2.7.13.3"/>
    </reaction>
</comment>
<evidence type="ECO:0000256" key="4">
    <source>
        <dbReference type="ARBA" id="ARBA00022475"/>
    </source>
</evidence>
<dbReference type="CDD" id="cd00082">
    <property type="entry name" value="HisKA"/>
    <property type="match status" value="1"/>
</dbReference>
<evidence type="ECO:0000256" key="10">
    <source>
        <dbReference type="SAM" id="Phobius"/>
    </source>
</evidence>
<dbReference type="PRINTS" id="PR00344">
    <property type="entry name" value="BCTRLSENSOR"/>
</dbReference>
<sequence>MSATASRARDPGLGRVLFGTWLVALVVCSAVLLLVPHLELVAIEIVIFAFAVLYGFGSWPVGRTVVTVVAFAAFAAAVMLPRVVRGDLPPIELVEVVAPVVLASVVIYHVSRRDAAIDRASELAAADRRRAVARDRLGRMTSHELRTPLTIARGYVDHLAASEDDPARHEDLTTVREELDQLTRVAERLVRAVSLDLGAPDRPSDTADLLEEVRRRWAVVTDRDIVVEATAHSVPVNADRLRAAIDTLVENSIRYTSAGDRIRLFSERVGERVEVGVADSGPGLSDELVQRVNTPTDAPDADEWDAIDLSTQLRDAYSQTGFGLRIVAGIARSAGGRLVAGRSEEGGSRMAVSVPVAGEGSQPVSA</sequence>
<dbReference type="Proteomes" id="UP001430172">
    <property type="component" value="Unassembled WGS sequence"/>
</dbReference>
<dbReference type="EC" id="2.7.13.3" evidence="3"/>
<evidence type="ECO:0000256" key="7">
    <source>
        <dbReference type="ARBA" id="ARBA00022777"/>
    </source>
</evidence>
<dbReference type="RefSeq" id="WP_204130489.1">
    <property type="nucleotide sequence ID" value="NZ_JAFDVD010000007.1"/>
</dbReference>
<dbReference type="SUPFAM" id="SSF55874">
    <property type="entry name" value="ATPase domain of HSP90 chaperone/DNA topoisomerase II/histidine kinase"/>
    <property type="match status" value="1"/>
</dbReference>
<evidence type="ECO:0000256" key="6">
    <source>
        <dbReference type="ARBA" id="ARBA00022679"/>
    </source>
</evidence>
<dbReference type="EMBL" id="JAFDVD010000007">
    <property type="protein sequence ID" value="MBM6400009.1"/>
    <property type="molecule type" value="Genomic_DNA"/>
</dbReference>